<reference evidence="2" key="1">
    <citation type="submission" date="2016-10" db="EMBL/GenBank/DDBJ databases">
        <authorList>
            <person name="Varghese N."/>
            <person name="Submissions S."/>
        </authorList>
    </citation>
    <scope>NUCLEOTIDE SEQUENCE [LARGE SCALE GENOMIC DNA]</scope>
    <source>
        <strain evidence="2">8N4</strain>
    </source>
</reference>
<dbReference type="EMBL" id="FOGC01000005">
    <property type="protein sequence ID" value="SEQ64440.1"/>
    <property type="molecule type" value="Genomic_DNA"/>
</dbReference>
<dbReference type="STRING" id="988801.SAMN05216522_10511"/>
<accession>A0A1H9HQ28</accession>
<dbReference type="OrthoDB" id="7028390at2"/>
<name>A0A1H9HQ28_9GAMM</name>
<gene>
    <name evidence="1" type="ORF">SAMN05216522_10511</name>
</gene>
<organism evidence="1 2">
    <name type="scientific">Rosenbergiella nectarea</name>
    <dbReference type="NCBI Taxonomy" id="988801"/>
    <lineage>
        <taxon>Bacteria</taxon>
        <taxon>Pseudomonadati</taxon>
        <taxon>Pseudomonadota</taxon>
        <taxon>Gammaproteobacteria</taxon>
        <taxon>Enterobacterales</taxon>
        <taxon>Erwiniaceae</taxon>
        <taxon>Rosenbergiella</taxon>
    </lineage>
</organism>
<evidence type="ECO:0000313" key="1">
    <source>
        <dbReference type="EMBL" id="SEQ64440.1"/>
    </source>
</evidence>
<evidence type="ECO:0000313" key="2">
    <source>
        <dbReference type="Proteomes" id="UP000242515"/>
    </source>
</evidence>
<dbReference type="Proteomes" id="UP000242515">
    <property type="component" value="Unassembled WGS sequence"/>
</dbReference>
<dbReference type="RefSeq" id="WP_092674828.1">
    <property type="nucleotide sequence ID" value="NZ_FOGC01000005.1"/>
</dbReference>
<dbReference type="AlphaFoldDB" id="A0A1H9HQ28"/>
<protein>
    <recommendedName>
        <fullName evidence="3">Neck protein</fullName>
    </recommendedName>
</protein>
<keyword evidence="2" id="KW-1185">Reference proteome</keyword>
<sequence length="152" mass="16926">MSIIISDNRRLQDRLRRELRRADKDLVVGIQHGAINDGVQVAEYAAMNEFGTLDIPERPFVREYFDTSVERINQFAKNGMTQVAMGNATFSQFLNSLGLDMVDGLKKSITNGNWAPNDPYTVARKGSNKPLIDTGVMLNSITYAIRAAGETE</sequence>
<evidence type="ECO:0008006" key="3">
    <source>
        <dbReference type="Google" id="ProtNLM"/>
    </source>
</evidence>
<proteinExistence type="predicted"/>